<feature type="signal peptide" evidence="3">
    <location>
        <begin position="1"/>
        <end position="21"/>
    </location>
</feature>
<evidence type="ECO:0000256" key="1">
    <source>
        <dbReference type="SAM" id="Coils"/>
    </source>
</evidence>
<evidence type="ECO:0000313" key="5">
    <source>
        <dbReference type="Proteomes" id="UP000032214"/>
    </source>
</evidence>
<keyword evidence="5" id="KW-1185">Reference proteome</keyword>
<dbReference type="Proteomes" id="UP000032214">
    <property type="component" value="Unassembled WGS sequence"/>
</dbReference>
<keyword evidence="2" id="KW-1133">Transmembrane helix</keyword>
<dbReference type="AlphaFoldDB" id="A0A0D2GQM7"/>
<dbReference type="EMBL" id="ARQD01000001">
    <property type="protein sequence ID" value="KIX85659.1"/>
    <property type="molecule type" value="Genomic_DNA"/>
</dbReference>
<keyword evidence="2" id="KW-0472">Membrane</keyword>
<organism evidence="4 5">
    <name type="scientific">candidate division TM6 bacterium JCVI TM6SC1</name>
    <dbReference type="NCBI Taxonomy" id="1306947"/>
    <lineage>
        <taxon>Bacteria</taxon>
        <taxon>Candidatus Babelota</taxon>
        <taxon>Vermiphilus</taxon>
    </lineage>
</organism>
<keyword evidence="1" id="KW-0175">Coiled coil</keyword>
<gene>
    <name evidence="4" type="ORF">J120_01840</name>
</gene>
<evidence type="ECO:0000256" key="3">
    <source>
        <dbReference type="SAM" id="SignalP"/>
    </source>
</evidence>
<reference evidence="4 5" key="1">
    <citation type="journal article" date="2013" name="Proc. Natl. Acad. Sci. U.S.A.">
        <title>Candidate phylum TM6 genome recovered from a hospital sink biofilm provides genomic insights into this uncultivated phylum.</title>
        <authorList>
            <person name="McLean J.S."/>
            <person name="Lombardo M.J."/>
            <person name="Badger J.H."/>
            <person name="Edlund A."/>
            <person name="Novotny M."/>
            <person name="Yee-Greenbaum J."/>
            <person name="Vyahhi N."/>
            <person name="Hall A.P."/>
            <person name="Yang Y."/>
            <person name="Dupont C.L."/>
            <person name="Ziegler M.G."/>
            <person name="Chitsaz H."/>
            <person name="Allen A.E."/>
            <person name="Yooseph S."/>
            <person name="Tesler G."/>
            <person name="Pevzner P.A."/>
            <person name="Friedman R.M."/>
            <person name="Nealson K.H."/>
            <person name="Venter J.C."/>
            <person name="Lasken R.S."/>
        </authorList>
    </citation>
    <scope>NUCLEOTIDE SEQUENCE [LARGE SCALE GENOMIC DNA]</scope>
    <source>
        <strain evidence="4 5">TM6SC1</strain>
    </source>
</reference>
<keyword evidence="2" id="KW-0812">Transmembrane</keyword>
<comment type="caution">
    <text evidence="4">The sequence shown here is derived from an EMBL/GenBank/DDBJ whole genome shotgun (WGS) entry which is preliminary data.</text>
</comment>
<feature type="coiled-coil region" evidence="1">
    <location>
        <begin position="125"/>
        <end position="152"/>
    </location>
</feature>
<evidence type="ECO:0000256" key="2">
    <source>
        <dbReference type="SAM" id="Phobius"/>
    </source>
</evidence>
<keyword evidence="3" id="KW-0732">Signal</keyword>
<protein>
    <submittedName>
        <fullName evidence="4">Uncharacterized protein</fullName>
    </submittedName>
</protein>
<proteinExistence type="predicted"/>
<evidence type="ECO:0000313" key="4">
    <source>
        <dbReference type="EMBL" id="KIX85659.1"/>
    </source>
</evidence>
<feature type="coiled-coil region" evidence="1">
    <location>
        <begin position="206"/>
        <end position="250"/>
    </location>
</feature>
<sequence length="325" mass="37368">MKKIILIILAVTLAFPQAAQCADNSREMVYRIAAAGIVTVCAIISGAIGHVVGGKRSALALKAQAEYQRTQAELKLNQNIDHAKQLCAQYSVQYARELDMLHKKETMGTQFLAEYIQQISTSQERYKYQRYLEDLEHAVRQLQQNASIVKDYVKEYEKLPASLQQLKLVMQSKIGHLADKNKDERSHHQKEELESQLLLKERQLVLKAKEAKIDNQNSKKEMLKQEQQFIKSLQLTLEQLNRTTQSLTNIPKTSEKVLTELCSVQKKLAELDTKSFQSDKKQEEAVEEIRQHLQRVQAQMNQWALYTQQMYQQHFSAPSAPPSEL</sequence>
<accession>A0A0D2GQM7</accession>
<feature type="chain" id="PRO_5002242785" evidence="3">
    <location>
        <begin position="22"/>
        <end position="325"/>
    </location>
</feature>
<feature type="transmembrane region" description="Helical" evidence="2">
    <location>
        <begin position="31"/>
        <end position="52"/>
    </location>
</feature>
<name>A0A0D2GQM7_9BACT</name>